<evidence type="ECO:0000313" key="13">
    <source>
        <dbReference type="Proteomes" id="UP000016986"/>
    </source>
</evidence>
<dbReference type="InterPro" id="IPR008995">
    <property type="entry name" value="Mo/tungstate-bd_C_term_dom"/>
</dbReference>
<evidence type="ECO:0000256" key="7">
    <source>
        <dbReference type="ARBA" id="ARBA00053454"/>
    </source>
</evidence>
<evidence type="ECO:0000256" key="2">
    <source>
        <dbReference type="ARBA" id="ARBA00022448"/>
    </source>
</evidence>
<dbReference type="Gene3D" id="3.40.50.300">
    <property type="entry name" value="P-loop containing nucleotide triphosphate hydrolases"/>
    <property type="match status" value="1"/>
</dbReference>
<dbReference type="Proteomes" id="UP000016986">
    <property type="component" value="Unassembled WGS sequence"/>
</dbReference>
<sequence length="379" mass="41517">MATLELDSITKHFDDDGKTIVAVDDASIDIDDGEFLVLVGPSGCGKSTTLRMIAGLETITNGELRIGDRRVNEAKPRDRDIAMVFQSYALYPHMTVRENMSFGLEESTDLSNDEIAERVESATDTMGINDLLDRKPSELSGGQQQRVALGRAIVREPEVFLMDEPLSNLDAKLRAQMRTELQRLQEDLDTTTVYVTHDQTEAMTMGDRIAILNDGVLQQVATPLEAYHTPANQFVAGFIGEPSMNFFDVDLEGETVVGGGLDYPVSGDVRATLTTDSLVLGIRPQDIELVDAVESGRDVAVTVDVVEPMGDESNVYLSLPDTREGETFIANVDGRTPVEAGDDVVARIPEEAVHFFDRQTGEALRNREFEGDADVDLSL</sequence>
<feature type="domain" description="ABC transporter" evidence="11">
    <location>
        <begin position="4"/>
        <end position="239"/>
    </location>
</feature>
<dbReference type="PROSITE" id="PS00211">
    <property type="entry name" value="ABC_TRANSPORTER_1"/>
    <property type="match status" value="1"/>
</dbReference>
<keyword evidence="2" id="KW-0813">Transport</keyword>
<dbReference type="Pfam" id="PF08402">
    <property type="entry name" value="TOBE_2"/>
    <property type="match status" value="1"/>
</dbReference>
<evidence type="ECO:0000256" key="3">
    <source>
        <dbReference type="ARBA" id="ARBA00022741"/>
    </source>
</evidence>
<evidence type="ECO:0000256" key="6">
    <source>
        <dbReference type="ARBA" id="ARBA00051890"/>
    </source>
</evidence>
<dbReference type="eggNOG" id="arCOG00177">
    <property type="taxonomic scope" value="Archaea"/>
</dbReference>
<dbReference type="EC" id="7.5.2.13" evidence="10"/>
<dbReference type="SUPFAM" id="SSF52540">
    <property type="entry name" value="P-loop containing nucleoside triphosphate hydrolases"/>
    <property type="match status" value="1"/>
</dbReference>
<dbReference type="InterPro" id="IPR017871">
    <property type="entry name" value="ABC_transporter-like_CS"/>
</dbReference>
<proteinExistence type="inferred from homology"/>
<evidence type="ECO:0000256" key="1">
    <source>
        <dbReference type="ARBA" id="ARBA00004202"/>
    </source>
</evidence>
<evidence type="ECO:0000256" key="10">
    <source>
        <dbReference type="ARBA" id="ARBA00066315"/>
    </source>
</evidence>
<dbReference type="CDD" id="cd03301">
    <property type="entry name" value="ABC_MalK_N"/>
    <property type="match status" value="1"/>
</dbReference>
<dbReference type="AlphaFoldDB" id="U3A9Y3"/>
<protein>
    <recommendedName>
        <fullName evidence="10">ABC-type D-xylose/L-arabinose transporter</fullName>
        <ecNumber evidence="10">7.5.2.13</ecNumber>
    </recommendedName>
</protein>
<keyword evidence="3" id="KW-0547">Nucleotide-binding</keyword>
<dbReference type="GO" id="GO:0005524">
    <property type="term" value="F:ATP binding"/>
    <property type="evidence" value="ECO:0007669"/>
    <property type="project" value="UniProtKB-KW"/>
</dbReference>
<dbReference type="GO" id="GO:0055052">
    <property type="term" value="C:ATP-binding cassette (ABC) transporter complex, substrate-binding subunit-containing"/>
    <property type="evidence" value="ECO:0007669"/>
    <property type="project" value="TreeGrafter"/>
</dbReference>
<dbReference type="OrthoDB" id="18368at2157"/>
<comment type="caution">
    <text evidence="12">The sequence shown here is derived from an EMBL/GenBank/DDBJ whole genome shotgun (WGS) entry which is preliminary data.</text>
</comment>
<gene>
    <name evidence="12" type="ORF">MBEHAL_0333</name>
</gene>
<reference evidence="12 13" key="1">
    <citation type="submission" date="2013-09" db="EMBL/GenBank/DDBJ databases">
        <title>Whole genome sequencing of Halarchaeum acidiphilum strain MH1-52-1.</title>
        <authorList>
            <person name="Shimane Y."/>
            <person name="Minegishi H."/>
            <person name="Nishi S."/>
            <person name="Echigo A."/>
            <person name="Shuto A."/>
            <person name="Konishi M."/>
            <person name="Ito T."/>
            <person name="Ohkuma M."/>
            <person name="Ohta Y."/>
            <person name="Nagano Y."/>
            <person name="Tsubouchi T."/>
            <person name="Mori K."/>
            <person name="Usui K."/>
            <person name="Kamekura M."/>
            <person name="Usami R."/>
            <person name="Takaki Y."/>
            <person name="Hatada Y."/>
        </authorList>
    </citation>
    <scope>NUCLEOTIDE SEQUENCE [LARGE SCALE GENOMIC DNA]</scope>
    <source>
        <strain evidence="12 13">JCM 16109</strain>
    </source>
</reference>
<dbReference type="SUPFAM" id="SSF50331">
    <property type="entry name" value="MOP-like"/>
    <property type="match status" value="1"/>
</dbReference>
<dbReference type="GO" id="GO:0140359">
    <property type="term" value="F:ABC-type transporter activity"/>
    <property type="evidence" value="ECO:0007669"/>
    <property type="project" value="InterPro"/>
</dbReference>
<dbReference type="PANTHER" id="PTHR43875">
    <property type="entry name" value="MALTODEXTRIN IMPORT ATP-BINDING PROTEIN MSMX"/>
    <property type="match status" value="1"/>
</dbReference>
<dbReference type="NCBIfam" id="NF008653">
    <property type="entry name" value="PRK11650.1"/>
    <property type="match status" value="1"/>
</dbReference>
<accession>U3A9Y3</accession>
<comment type="function">
    <text evidence="7">Part of the ABC transporter complex XacGHIJK involved in the uptake of xylose and arabinose. Responsible for energy coupling to the transport system.</text>
</comment>
<dbReference type="InterPro" id="IPR003439">
    <property type="entry name" value="ABC_transporter-like_ATP-bd"/>
</dbReference>
<evidence type="ECO:0000256" key="4">
    <source>
        <dbReference type="ARBA" id="ARBA00022840"/>
    </source>
</evidence>
<keyword evidence="13" id="KW-1185">Reference proteome</keyword>
<dbReference type="Pfam" id="PF00005">
    <property type="entry name" value="ABC_tran"/>
    <property type="match status" value="1"/>
</dbReference>
<dbReference type="InterPro" id="IPR047641">
    <property type="entry name" value="ABC_transpr_MalK/UgpC-like"/>
</dbReference>
<dbReference type="GO" id="GO:0016887">
    <property type="term" value="F:ATP hydrolysis activity"/>
    <property type="evidence" value="ECO:0007669"/>
    <property type="project" value="InterPro"/>
</dbReference>
<dbReference type="SMART" id="SM00382">
    <property type="entry name" value="AAA"/>
    <property type="match status" value="1"/>
</dbReference>
<comment type="subcellular location">
    <subcellularLocation>
        <location evidence="1">Cell membrane</location>
        <topology evidence="1">Peripheral membrane protein</topology>
    </subcellularLocation>
</comment>
<dbReference type="InterPro" id="IPR012340">
    <property type="entry name" value="NA-bd_OB-fold"/>
</dbReference>
<dbReference type="Gene3D" id="2.40.50.140">
    <property type="entry name" value="Nucleic acid-binding proteins"/>
    <property type="match status" value="1"/>
</dbReference>
<dbReference type="InterPro" id="IPR015855">
    <property type="entry name" value="ABC_transpr_MalK-like"/>
</dbReference>
<comment type="catalytic activity">
    <reaction evidence="5">
        <text>D-xylose(out) + ATP + H2O = D-xylose(in) + ADP + phosphate + H(+)</text>
        <dbReference type="Rhea" id="RHEA:29899"/>
        <dbReference type="ChEBI" id="CHEBI:15377"/>
        <dbReference type="ChEBI" id="CHEBI:15378"/>
        <dbReference type="ChEBI" id="CHEBI:30616"/>
        <dbReference type="ChEBI" id="CHEBI:43474"/>
        <dbReference type="ChEBI" id="CHEBI:53455"/>
        <dbReference type="ChEBI" id="CHEBI:456216"/>
        <dbReference type="EC" id="7.5.2.13"/>
    </reaction>
    <physiologicalReaction direction="left-to-right" evidence="5">
        <dbReference type="Rhea" id="RHEA:29900"/>
    </physiologicalReaction>
</comment>
<dbReference type="FunFam" id="3.40.50.300:FF:000042">
    <property type="entry name" value="Maltose/maltodextrin ABC transporter, ATP-binding protein"/>
    <property type="match status" value="1"/>
</dbReference>
<comment type="subunit">
    <text evidence="9">The complex is composed of two ATP-binding proteins (XacJ and XacK), two transmembrane proteins (XacH and XacI) and a solute-binding protein (XacG).</text>
</comment>
<comment type="similarity">
    <text evidence="8">Belongs to the ABC transporter superfamily. Carbohydrate uptake transporter-1 (CUT1) (TC 3.A.1.1) family.</text>
</comment>
<evidence type="ECO:0000256" key="9">
    <source>
        <dbReference type="ARBA" id="ARBA00065962"/>
    </source>
</evidence>
<evidence type="ECO:0000259" key="11">
    <source>
        <dbReference type="PROSITE" id="PS50893"/>
    </source>
</evidence>
<dbReference type="PANTHER" id="PTHR43875:SF1">
    <property type="entry name" value="OSMOPROTECTIVE COMPOUNDS UPTAKE ATP-BINDING PROTEIN GGTA"/>
    <property type="match status" value="1"/>
</dbReference>
<dbReference type="InterPro" id="IPR003593">
    <property type="entry name" value="AAA+_ATPase"/>
</dbReference>
<comment type="catalytic activity">
    <reaction evidence="6">
        <text>L-arabinose(out) + ATP + H2O = L-arabinose(in) + ADP + phosphate + H(+)</text>
        <dbReference type="Rhea" id="RHEA:30007"/>
        <dbReference type="ChEBI" id="CHEBI:15377"/>
        <dbReference type="ChEBI" id="CHEBI:15378"/>
        <dbReference type="ChEBI" id="CHEBI:17535"/>
        <dbReference type="ChEBI" id="CHEBI:30616"/>
        <dbReference type="ChEBI" id="CHEBI:43474"/>
        <dbReference type="ChEBI" id="CHEBI:456216"/>
        <dbReference type="EC" id="7.5.2.13"/>
    </reaction>
    <physiologicalReaction direction="left-to-right" evidence="6">
        <dbReference type="Rhea" id="RHEA:30008"/>
    </physiologicalReaction>
</comment>
<dbReference type="InterPro" id="IPR013611">
    <property type="entry name" value="Transp-assoc_OB_typ2"/>
</dbReference>
<evidence type="ECO:0000256" key="5">
    <source>
        <dbReference type="ARBA" id="ARBA00050355"/>
    </source>
</evidence>
<dbReference type="PROSITE" id="PS50893">
    <property type="entry name" value="ABC_TRANSPORTER_2"/>
    <property type="match status" value="1"/>
</dbReference>
<dbReference type="Gene3D" id="2.40.50.100">
    <property type="match status" value="1"/>
</dbReference>
<evidence type="ECO:0000256" key="8">
    <source>
        <dbReference type="ARBA" id="ARBA00061029"/>
    </source>
</evidence>
<organism evidence="12 13">
    <name type="scientific">Halarchaeum acidiphilum MH1-52-1</name>
    <dbReference type="NCBI Taxonomy" id="1261545"/>
    <lineage>
        <taxon>Archaea</taxon>
        <taxon>Methanobacteriati</taxon>
        <taxon>Methanobacteriota</taxon>
        <taxon>Stenosarchaea group</taxon>
        <taxon>Halobacteria</taxon>
        <taxon>Halobacteriales</taxon>
        <taxon>Halobacteriaceae</taxon>
    </lineage>
</organism>
<dbReference type="InterPro" id="IPR027417">
    <property type="entry name" value="P-loop_NTPase"/>
</dbReference>
<dbReference type="RefSeq" id="WP_020221543.1">
    <property type="nucleotide sequence ID" value="NZ_BANO01000073.1"/>
</dbReference>
<dbReference type="EMBL" id="BATA01000004">
    <property type="protein sequence ID" value="GAD51573.1"/>
    <property type="molecule type" value="Genomic_DNA"/>
</dbReference>
<keyword evidence="4 12" id="KW-0067">ATP-binding</keyword>
<dbReference type="GO" id="GO:0008643">
    <property type="term" value="P:carbohydrate transport"/>
    <property type="evidence" value="ECO:0007669"/>
    <property type="project" value="InterPro"/>
</dbReference>
<name>U3A9Y3_9EURY</name>
<evidence type="ECO:0000313" key="12">
    <source>
        <dbReference type="EMBL" id="GAD51573.1"/>
    </source>
</evidence>